<name>A0A2H3DPV2_ARMGA</name>
<evidence type="ECO:0000313" key="1">
    <source>
        <dbReference type="EMBL" id="PBK91097.1"/>
    </source>
</evidence>
<evidence type="ECO:0000313" key="2">
    <source>
        <dbReference type="Proteomes" id="UP000217790"/>
    </source>
</evidence>
<dbReference type="InParanoid" id="A0A2H3DPV2"/>
<gene>
    <name evidence="1" type="ORF">ARMGADRAFT_1014313</name>
</gene>
<sequence>MPLWPMSSVDHSRWTLTKLCSKWRAICLSFPRLWSNIHLHVRDKKPRKSIRTLNLQVHRSGTHPLKSHIHCILYEGPLFTKVLISSRLRMEDALFVDSRICASQIAHIAGSLPDPSAIYIMSPKPSLPMTGDYFALRNAPSLRNIGGDINLLGHCDLPWTQIKSDTYPSSVGKRKNFPFLERIHLSIEYREMCVSSKDIVSPNTMAIRAPHLV</sequence>
<protein>
    <recommendedName>
        <fullName evidence="3">F-box domain-containing protein</fullName>
    </recommendedName>
</protein>
<evidence type="ECO:0008006" key="3">
    <source>
        <dbReference type="Google" id="ProtNLM"/>
    </source>
</evidence>
<proteinExistence type="predicted"/>
<dbReference type="EMBL" id="KZ293663">
    <property type="protein sequence ID" value="PBK91097.1"/>
    <property type="molecule type" value="Genomic_DNA"/>
</dbReference>
<reference evidence="2" key="1">
    <citation type="journal article" date="2017" name="Nat. Ecol. Evol.">
        <title>Genome expansion and lineage-specific genetic innovations in the forest pathogenic fungi Armillaria.</title>
        <authorList>
            <person name="Sipos G."/>
            <person name="Prasanna A.N."/>
            <person name="Walter M.C."/>
            <person name="O'Connor E."/>
            <person name="Balint B."/>
            <person name="Krizsan K."/>
            <person name="Kiss B."/>
            <person name="Hess J."/>
            <person name="Varga T."/>
            <person name="Slot J."/>
            <person name="Riley R."/>
            <person name="Boka B."/>
            <person name="Rigling D."/>
            <person name="Barry K."/>
            <person name="Lee J."/>
            <person name="Mihaltcheva S."/>
            <person name="LaButti K."/>
            <person name="Lipzen A."/>
            <person name="Waldron R."/>
            <person name="Moloney N.M."/>
            <person name="Sperisen C."/>
            <person name="Kredics L."/>
            <person name="Vagvoelgyi C."/>
            <person name="Patrignani A."/>
            <person name="Fitzpatrick D."/>
            <person name="Nagy I."/>
            <person name="Doyle S."/>
            <person name="Anderson J.B."/>
            <person name="Grigoriev I.V."/>
            <person name="Gueldener U."/>
            <person name="Muensterkoetter M."/>
            <person name="Nagy L.G."/>
        </authorList>
    </citation>
    <scope>NUCLEOTIDE SEQUENCE [LARGE SCALE GENOMIC DNA]</scope>
    <source>
        <strain evidence="2">Ar21-2</strain>
    </source>
</reference>
<dbReference type="AlphaFoldDB" id="A0A2H3DPV2"/>
<keyword evidence="2" id="KW-1185">Reference proteome</keyword>
<organism evidence="1 2">
    <name type="scientific">Armillaria gallica</name>
    <name type="common">Bulbous honey fungus</name>
    <name type="synonym">Armillaria bulbosa</name>
    <dbReference type="NCBI Taxonomy" id="47427"/>
    <lineage>
        <taxon>Eukaryota</taxon>
        <taxon>Fungi</taxon>
        <taxon>Dikarya</taxon>
        <taxon>Basidiomycota</taxon>
        <taxon>Agaricomycotina</taxon>
        <taxon>Agaricomycetes</taxon>
        <taxon>Agaricomycetidae</taxon>
        <taxon>Agaricales</taxon>
        <taxon>Marasmiineae</taxon>
        <taxon>Physalacriaceae</taxon>
        <taxon>Armillaria</taxon>
    </lineage>
</organism>
<accession>A0A2H3DPV2</accession>
<dbReference type="OrthoDB" id="3365698at2759"/>
<dbReference type="Proteomes" id="UP000217790">
    <property type="component" value="Unassembled WGS sequence"/>
</dbReference>